<dbReference type="Proteomes" id="UP000179920">
    <property type="component" value="Chromosome III"/>
</dbReference>
<evidence type="ECO:0000313" key="1">
    <source>
        <dbReference type="EMBL" id="SAM75973.1"/>
    </source>
</evidence>
<dbReference type="EMBL" id="LT558119">
    <property type="protein sequence ID" value="SAM75973.1"/>
    <property type="molecule type" value="Genomic_DNA"/>
</dbReference>
<gene>
    <name evidence="1" type="ORF">UBRO_20508</name>
</gene>
<organism evidence="1 2">
    <name type="scientific">Ustilago bromivora</name>
    <dbReference type="NCBI Taxonomy" id="307758"/>
    <lineage>
        <taxon>Eukaryota</taxon>
        <taxon>Fungi</taxon>
        <taxon>Dikarya</taxon>
        <taxon>Basidiomycota</taxon>
        <taxon>Ustilaginomycotina</taxon>
        <taxon>Ustilaginomycetes</taxon>
        <taxon>Ustilaginales</taxon>
        <taxon>Ustilaginaceae</taxon>
        <taxon>Ustilago</taxon>
    </lineage>
</organism>
<evidence type="ECO:0000313" key="2">
    <source>
        <dbReference type="Proteomes" id="UP000179920"/>
    </source>
</evidence>
<proteinExistence type="predicted"/>
<reference evidence="2" key="1">
    <citation type="submission" date="2016-04" db="EMBL/GenBank/DDBJ databases">
        <authorList>
            <person name="Guldener U."/>
            <person name="Guldener U."/>
        </authorList>
    </citation>
    <scope>NUCLEOTIDE SEQUENCE [LARGE SCALE GENOMIC DNA]</scope>
    <source>
        <strain evidence="2">UB2112</strain>
    </source>
</reference>
<dbReference type="OrthoDB" id="10271797at2759"/>
<dbReference type="AlphaFoldDB" id="A0A1K0FYX7"/>
<accession>A0A1K0FYX7</accession>
<protein>
    <submittedName>
        <fullName evidence="1">Uncharacterized protein</fullName>
    </submittedName>
</protein>
<name>A0A1K0FYX7_9BASI</name>
<sequence>MHKKDENKATRIAKGHTVLSAVSPRLFSTRRPIYRKARATKKCSDLNFPRPTLAKVRSLRGLYVCPV</sequence>